<sequence length="120" mass="13147">MEPLLVLTQTLLGDKGPADLDNVGQCCPPMSGKKSGQGDVLMIDKPLLPGCHLLNLQDPSLPRYPRNLMANKAPTLYFFFFTSAKDYGEKKFGTAGREADRTIAHKGNGERRKKSKVVGK</sequence>
<feature type="region of interest" description="Disordered" evidence="1">
    <location>
        <begin position="98"/>
        <end position="120"/>
    </location>
</feature>
<feature type="compositionally biased region" description="Basic residues" evidence="1">
    <location>
        <begin position="111"/>
        <end position="120"/>
    </location>
</feature>
<comment type="caution">
    <text evidence="2">The sequence shown here is derived from an EMBL/GenBank/DDBJ whole genome shotgun (WGS) entry which is preliminary data.</text>
</comment>
<proteinExistence type="predicted"/>
<dbReference type="EMBL" id="BLXT01008440">
    <property type="protein sequence ID" value="GFO48732.1"/>
    <property type="molecule type" value="Genomic_DNA"/>
</dbReference>
<evidence type="ECO:0000256" key="1">
    <source>
        <dbReference type="SAM" id="MobiDB-lite"/>
    </source>
</evidence>
<reference evidence="2 3" key="1">
    <citation type="journal article" date="2021" name="Elife">
        <title>Chloroplast acquisition without the gene transfer in kleptoplastic sea slugs, Plakobranchus ocellatus.</title>
        <authorList>
            <person name="Maeda T."/>
            <person name="Takahashi S."/>
            <person name="Yoshida T."/>
            <person name="Shimamura S."/>
            <person name="Takaki Y."/>
            <person name="Nagai Y."/>
            <person name="Toyoda A."/>
            <person name="Suzuki Y."/>
            <person name="Arimoto A."/>
            <person name="Ishii H."/>
            <person name="Satoh N."/>
            <person name="Nishiyama T."/>
            <person name="Hasebe M."/>
            <person name="Maruyama T."/>
            <person name="Minagawa J."/>
            <person name="Obokata J."/>
            <person name="Shigenobu S."/>
        </authorList>
    </citation>
    <scope>NUCLEOTIDE SEQUENCE [LARGE SCALE GENOMIC DNA]</scope>
</reference>
<evidence type="ECO:0000313" key="2">
    <source>
        <dbReference type="EMBL" id="GFO48732.1"/>
    </source>
</evidence>
<name>A0AAV4DWQ2_9GAST</name>
<organism evidence="2 3">
    <name type="scientific">Plakobranchus ocellatus</name>
    <dbReference type="NCBI Taxonomy" id="259542"/>
    <lineage>
        <taxon>Eukaryota</taxon>
        <taxon>Metazoa</taxon>
        <taxon>Spiralia</taxon>
        <taxon>Lophotrochozoa</taxon>
        <taxon>Mollusca</taxon>
        <taxon>Gastropoda</taxon>
        <taxon>Heterobranchia</taxon>
        <taxon>Euthyneura</taxon>
        <taxon>Panpulmonata</taxon>
        <taxon>Sacoglossa</taxon>
        <taxon>Placobranchoidea</taxon>
        <taxon>Plakobranchidae</taxon>
        <taxon>Plakobranchus</taxon>
    </lineage>
</organism>
<keyword evidence="3" id="KW-1185">Reference proteome</keyword>
<gene>
    <name evidence="2" type="ORF">PoB_007523700</name>
</gene>
<dbReference type="Proteomes" id="UP000735302">
    <property type="component" value="Unassembled WGS sequence"/>
</dbReference>
<feature type="compositionally biased region" description="Basic and acidic residues" evidence="1">
    <location>
        <begin position="98"/>
        <end position="110"/>
    </location>
</feature>
<accession>A0AAV4DWQ2</accession>
<dbReference type="AlphaFoldDB" id="A0AAV4DWQ2"/>
<evidence type="ECO:0000313" key="3">
    <source>
        <dbReference type="Proteomes" id="UP000735302"/>
    </source>
</evidence>
<protein>
    <submittedName>
        <fullName evidence="2">Uncharacterized protein</fullName>
    </submittedName>
</protein>